<dbReference type="Gene3D" id="3.30.70.120">
    <property type="match status" value="1"/>
</dbReference>
<gene>
    <name evidence="6" type="ordered locus">Amet_2990</name>
</gene>
<dbReference type="NCBIfam" id="TIGR00486">
    <property type="entry name" value="YbgI_SA1388"/>
    <property type="match status" value="1"/>
</dbReference>
<proteinExistence type="inferred from homology"/>
<protein>
    <recommendedName>
        <fullName evidence="2 4">GTP cyclohydrolase 1 type 2 homolog</fullName>
    </recommendedName>
</protein>
<reference evidence="7" key="1">
    <citation type="journal article" date="2016" name="Genome Announc.">
        <title>Complete genome sequence of Alkaliphilus metalliredigens strain QYMF, an alkaliphilic and metal-reducing bacterium isolated from borax-contaminated leachate ponds.</title>
        <authorList>
            <person name="Hwang C."/>
            <person name="Copeland A."/>
            <person name="Lucas S."/>
            <person name="Lapidus A."/>
            <person name="Barry K."/>
            <person name="Detter J.C."/>
            <person name="Glavina Del Rio T."/>
            <person name="Hammon N."/>
            <person name="Israni S."/>
            <person name="Dalin E."/>
            <person name="Tice H."/>
            <person name="Pitluck S."/>
            <person name="Chertkov O."/>
            <person name="Brettin T."/>
            <person name="Bruce D."/>
            <person name="Han C."/>
            <person name="Schmutz J."/>
            <person name="Larimer F."/>
            <person name="Land M.L."/>
            <person name="Hauser L."/>
            <person name="Kyrpides N."/>
            <person name="Mikhailova N."/>
            <person name="Ye Q."/>
            <person name="Zhou J."/>
            <person name="Richardson P."/>
            <person name="Fields M.W."/>
        </authorList>
    </citation>
    <scope>NUCLEOTIDE SEQUENCE [LARGE SCALE GENOMIC DNA]</scope>
    <source>
        <strain evidence="7">QYMF</strain>
    </source>
</reference>
<dbReference type="Gene3D" id="3.40.1390.30">
    <property type="entry name" value="NIF3 (NGG1p interacting factor 3)-like"/>
    <property type="match status" value="1"/>
</dbReference>
<keyword evidence="7" id="KW-1185">Reference proteome</keyword>
<dbReference type="PANTHER" id="PTHR13799">
    <property type="entry name" value="NGG1 INTERACTING FACTOR 3"/>
    <property type="match status" value="1"/>
</dbReference>
<sequence>MSQKVKEIVGLVEGLAPQHYAMKWDHVGLQVGDPEAVVNKVLVCLDLTQAVLKEAIEKEVQLIITHHPFLFTPLKKVIKTDIKGSMVFKAIQNGISIYSVHTNIDVARDGLNDSIAKRIGLQEITILQETYYEKLLKLVVFVPKTHEEQLAQAIGIAGAGHIGNYSHCSFRTEGMGAFMPLEGTNPYIGQQDVLERVEEVRLETILRGSQLKTVLKNMMVAHPYEEVAYDLYPLENKGEAVGLGRMGRLEKPITLSEFIQKLKGLFEISSIRVVGNLRDSIERVCVLNGSGADFIDHAIRAGCDCMITGDVKYHDAQDALEQGFSVIDLGHFESEKHFGSLVATYLEERLAEAGSEVEVLTSTIDINPFQIL</sequence>
<evidence type="ECO:0000256" key="5">
    <source>
        <dbReference type="PIRSR" id="PIRSR602678-1"/>
    </source>
</evidence>
<feature type="binding site" evidence="5">
    <location>
        <position position="331"/>
    </location>
    <ligand>
        <name>a divalent metal cation</name>
        <dbReference type="ChEBI" id="CHEBI:60240"/>
        <label>1</label>
    </ligand>
</feature>
<dbReference type="SUPFAM" id="SSF102705">
    <property type="entry name" value="NIF3 (NGG1p interacting factor 3)-like"/>
    <property type="match status" value="1"/>
</dbReference>
<feature type="binding site" evidence="5">
    <location>
        <position position="335"/>
    </location>
    <ligand>
        <name>a divalent metal cation</name>
        <dbReference type="ChEBI" id="CHEBI:60240"/>
        <label>1</label>
    </ligand>
</feature>
<dbReference type="eggNOG" id="COG0327">
    <property type="taxonomic scope" value="Bacteria"/>
</dbReference>
<name>A6TSG6_ALKMQ</name>
<dbReference type="PIRSF" id="PIRSF037489">
    <property type="entry name" value="UCP037489_NIF3_YqfO"/>
    <property type="match status" value="1"/>
</dbReference>
<dbReference type="InterPro" id="IPR017221">
    <property type="entry name" value="DUF34/NIF3_bac"/>
</dbReference>
<dbReference type="KEGG" id="amt:Amet_2990"/>
<evidence type="ECO:0000256" key="3">
    <source>
        <dbReference type="ARBA" id="ARBA00022723"/>
    </source>
</evidence>
<dbReference type="Pfam" id="PF01784">
    <property type="entry name" value="DUF34_NIF3"/>
    <property type="match status" value="1"/>
</dbReference>
<dbReference type="RefSeq" id="WP_012064102.1">
    <property type="nucleotide sequence ID" value="NC_009633.1"/>
</dbReference>
<evidence type="ECO:0000313" key="6">
    <source>
        <dbReference type="EMBL" id="ABR49134.1"/>
    </source>
</evidence>
<dbReference type="InterPro" id="IPR036069">
    <property type="entry name" value="DUF34/NIF3_sf"/>
</dbReference>
<feature type="binding site" evidence="5">
    <location>
        <position position="105"/>
    </location>
    <ligand>
        <name>a divalent metal cation</name>
        <dbReference type="ChEBI" id="CHEBI:60240"/>
        <label>1</label>
    </ligand>
</feature>
<evidence type="ECO:0000256" key="2">
    <source>
        <dbReference type="ARBA" id="ARBA00022112"/>
    </source>
</evidence>
<dbReference type="HOGENOM" id="CLU_037423_1_0_9"/>
<dbReference type="PANTHER" id="PTHR13799:SF14">
    <property type="entry name" value="GTP CYCLOHYDROLASE 1 TYPE 2 HOMOLOG"/>
    <property type="match status" value="1"/>
</dbReference>
<dbReference type="AlphaFoldDB" id="A6TSG6"/>
<evidence type="ECO:0000256" key="4">
    <source>
        <dbReference type="PIRNR" id="PIRNR037489"/>
    </source>
</evidence>
<organism evidence="6 7">
    <name type="scientific">Alkaliphilus metalliredigens (strain QYMF)</name>
    <dbReference type="NCBI Taxonomy" id="293826"/>
    <lineage>
        <taxon>Bacteria</taxon>
        <taxon>Bacillati</taxon>
        <taxon>Bacillota</taxon>
        <taxon>Clostridia</taxon>
        <taxon>Peptostreptococcales</taxon>
        <taxon>Natronincolaceae</taxon>
        <taxon>Alkaliphilus</taxon>
    </lineage>
</organism>
<dbReference type="FunFam" id="3.30.70.120:FF:000006">
    <property type="entry name" value="GTP cyclohydrolase 1 type 2 homolog"/>
    <property type="match status" value="1"/>
</dbReference>
<feature type="binding site" evidence="5">
    <location>
        <position position="67"/>
    </location>
    <ligand>
        <name>a divalent metal cation</name>
        <dbReference type="ChEBI" id="CHEBI:60240"/>
        <label>1</label>
    </ligand>
</feature>
<evidence type="ECO:0000256" key="1">
    <source>
        <dbReference type="ARBA" id="ARBA00006964"/>
    </source>
</evidence>
<dbReference type="EMBL" id="CP000724">
    <property type="protein sequence ID" value="ABR49134.1"/>
    <property type="molecule type" value="Genomic_DNA"/>
</dbReference>
<dbReference type="OrthoDB" id="9792792at2"/>
<dbReference type="InterPro" id="IPR015867">
    <property type="entry name" value="N-reg_PII/ATP_PRibTrfase_C"/>
</dbReference>
<dbReference type="GO" id="GO:0046872">
    <property type="term" value="F:metal ion binding"/>
    <property type="evidence" value="ECO:0007669"/>
    <property type="project" value="UniProtKB-UniRule"/>
</dbReference>
<accession>A6TSG6</accession>
<dbReference type="FunFam" id="3.40.1390.30:FF:000001">
    <property type="entry name" value="GTP cyclohydrolase 1 type 2"/>
    <property type="match status" value="1"/>
</dbReference>
<evidence type="ECO:0000313" key="7">
    <source>
        <dbReference type="Proteomes" id="UP000001572"/>
    </source>
</evidence>
<dbReference type="STRING" id="293826.Amet_2990"/>
<dbReference type="InterPro" id="IPR002678">
    <property type="entry name" value="DUF34/NIF3"/>
</dbReference>
<comment type="similarity">
    <text evidence="1 4">Belongs to the GTP cyclohydrolase I type 2/NIF3 family.</text>
</comment>
<dbReference type="Proteomes" id="UP000001572">
    <property type="component" value="Chromosome"/>
</dbReference>
<dbReference type="GO" id="GO:0005737">
    <property type="term" value="C:cytoplasm"/>
    <property type="evidence" value="ECO:0007669"/>
    <property type="project" value="TreeGrafter"/>
</dbReference>
<feature type="binding site" evidence="5">
    <location>
        <position position="66"/>
    </location>
    <ligand>
        <name>a divalent metal cation</name>
        <dbReference type="ChEBI" id="CHEBI:60240"/>
        <label>1</label>
    </ligand>
</feature>
<keyword evidence="3 4" id="KW-0479">Metal-binding</keyword>